<organism evidence="3 4">
    <name type="scientific">Sporosarcina contaminans</name>
    <dbReference type="NCBI Taxonomy" id="633403"/>
    <lineage>
        <taxon>Bacteria</taxon>
        <taxon>Bacillati</taxon>
        <taxon>Bacillota</taxon>
        <taxon>Bacilli</taxon>
        <taxon>Bacillales</taxon>
        <taxon>Caryophanaceae</taxon>
        <taxon>Sporosarcina</taxon>
    </lineage>
</organism>
<dbReference type="Pfam" id="PF25164">
    <property type="entry name" value="CoiA_N"/>
    <property type="match status" value="1"/>
</dbReference>
<dbReference type="PIRSF" id="PIRSF007487">
    <property type="entry name" value="Competence-induced_CoiA_bac"/>
    <property type="match status" value="1"/>
</dbReference>
<evidence type="ECO:0000259" key="1">
    <source>
        <dbReference type="Pfam" id="PF06054"/>
    </source>
</evidence>
<comment type="caution">
    <text evidence="3">The sequence shown here is derived from an EMBL/GenBank/DDBJ whole genome shotgun (WGS) entry which is preliminary data.</text>
</comment>
<dbReference type="InterPro" id="IPR057253">
    <property type="entry name" value="CoiA-like_N"/>
</dbReference>
<accession>A0ABW3U1A1</accession>
<reference evidence="4" key="1">
    <citation type="journal article" date="2019" name="Int. J. Syst. Evol. Microbiol.">
        <title>The Global Catalogue of Microorganisms (GCM) 10K type strain sequencing project: providing services to taxonomists for standard genome sequencing and annotation.</title>
        <authorList>
            <consortium name="The Broad Institute Genomics Platform"/>
            <consortium name="The Broad Institute Genome Sequencing Center for Infectious Disease"/>
            <person name="Wu L."/>
            <person name="Ma J."/>
        </authorList>
    </citation>
    <scope>NUCLEOTIDE SEQUENCE [LARGE SCALE GENOMIC DNA]</scope>
    <source>
        <strain evidence="4">CCUG 53915</strain>
    </source>
</reference>
<sequence>MHILMAQMENGETIVLTSDIERNALRRLRCQHQFYCPQCQSKVILKVGEVVIPHFAHEQKTSCRDSFSEGESPEHLLGKRLLFNFFQNKGYAVKMEPFLRNLSQRPDLVVETQKMSIPIEFQCSPIPRHKFRERSEGYRLAGMEPLWILNTPAKFIEQQNGIGIFQLSKFHEQFLLTTPNEGDLLFSLHPPTSTFHYMSSLLHIGGQRYIGLHNTLPYEAQTLPFSRPKAPSQSMIEQYYHLYKIQRNAFLSQRILLNRKGIQDPFLRGCYEMRLHPIRLPLHFGVPVAHNRAFREADCDWQIRLLYFLHKRKIEWRAASEKELWSFARQFDEPNEEMVVACKEYLSFLEQCGIHNITAEGKNIENKILRLISERYVAKKVYN</sequence>
<dbReference type="InterPro" id="IPR010330">
    <property type="entry name" value="CoiA_nuc"/>
</dbReference>
<protein>
    <submittedName>
        <fullName evidence="3">Competence protein CoiA</fullName>
    </submittedName>
</protein>
<evidence type="ECO:0000313" key="4">
    <source>
        <dbReference type="Proteomes" id="UP001597231"/>
    </source>
</evidence>
<evidence type="ECO:0000259" key="2">
    <source>
        <dbReference type="Pfam" id="PF25164"/>
    </source>
</evidence>
<dbReference type="Proteomes" id="UP001597231">
    <property type="component" value="Unassembled WGS sequence"/>
</dbReference>
<dbReference type="InterPro" id="IPR021176">
    <property type="entry name" value="Competence-induced_CoiA"/>
</dbReference>
<keyword evidence="4" id="KW-1185">Reference proteome</keyword>
<feature type="domain" description="Competence protein CoiA nuclease-like" evidence="1">
    <location>
        <begin position="71"/>
        <end position="222"/>
    </location>
</feature>
<feature type="domain" description="Competence protein CoiA-like N-terminal" evidence="2">
    <location>
        <begin position="20"/>
        <end position="64"/>
    </location>
</feature>
<name>A0ABW3U1A1_9BACL</name>
<dbReference type="Pfam" id="PF06054">
    <property type="entry name" value="CoiA_nuc"/>
    <property type="match status" value="1"/>
</dbReference>
<proteinExistence type="predicted"/>
<gene>
    <name evidence="3" type="ORF">ACFQ38_12900</name>
</gene>
<dbReference type="EMBL" id="JBHTLT010000105">
    <property type="protein sequence ID" value="MFD1205989.1"/>
    <property type="molecule type" value="Genomic_DNA"/>
</dbReference>
<evidence type="ECO:0000313" key="3">
    <source>
        <dbReference type="EMBL" id="MFD1205989.1"/>
    </source>
</evidence>